<keyword evidence="5" id="KW-0862">Zinc</keyword>
<feature type="domain" description="C2H2-type" evidence="9">
    <location>
        <begin position="304"/>
        <end position="333"/>
    </location>
</feature>
<organism evidence="10 11">
    <name type="scientific">Exophiala xenobiotica</name>
    <dbReference type="NCBI Taxonomy" id="348802"/>
    <lineage>
        <taxon>Eukaryota</taxon>
        <taxon>Fungi</taxon>
        <taxon>Dikarya</taxon>
        <taxon>Ascomycota</taxon>
        <taxon>Pezizomycotina</taxon>
        <taxon>Eurotiomycetes</taxon>
        <taxon>Chaetothyriomycetidae</taxon>
        <taxon>Chaetothyriales</taxon>
        <taxon>Herpotrichiellaceae</taxon>
        <taxon>Exophiala</taxon>
    </lineage>
</organism>
<evidence type="ECO:0000256" key="3">
    <source>
        <dbReference type="ARBA" id="ARBA00022737"/>
    </source>
</evidence>
<keyword evidence="3" id="KW-0677">Repeat</keyword>
<dbReference type="RefSeq" id="XP_013312117.1">
    <property type="nucleotide sequence ID" value="XM_013456663.1"/>
</dbReference>
<proteinExistence type="predicted"/>
<evidence type="ECO:0000256" key="2">
    <source>
        <dbReference type="ARBA" id="ARBA00022723"/>
    </source>
</evidence>
<keyword evidence="4 7" id="KW-0863">Zinc-finger</keyword>
<dbReference type="GeneID" id="25332151"/>
<evidence type="ECO:0000256" key="4">
    <source>
        <dbReference type="ARBA" id="ARBA00022771"/>
    </source>
</evidence>
<name>A0A0D2E7Z0_9EURO</name>
<keyword evidence="11" id="KW-1185">Reference proteome</keyword>
<evidence type="ECO:0000256" key="5">
    <source>
        <dbReference type="ARBA" id="ARBA00022833"/>
    </source>
</evidence>
<dbReference type="GO" id="GO:0008270">
    <property type="term" value="F:zinc ion binding"/>
    <property type="evidence" value="ECO:0007669"/>
    <property type="project" value="UniProtKB-KW"/>
</dbReference>
<evidence type="ECO:0000256" key="7">
    <source>
        <dbReference type="PROSITE-ProRule" id="PRU00042"/>
    </source>
</evidence>
<dbReference type="OrthoDB" id="6077919at2759"/>
<feature type="region of interest" description="Disordered" evidence="8">
    <location>
        <begin position="322"/>
        <end position="345"/>
    </location>
</feature>
<dbReference type="Proteomes" id="UP000054342">
    <property type="component" value="Unassembled WGS sequence"/>
</dbReference>
<dbReference type="Gene3D" id="3.30.160.60">
    <property type="entry name" value="Classic Zinc Finger"/>
    <property type="match status" value="2"/>
</dbReference>
<evidence type="ECO:0000256" key="8">
    <source>
        <dbReference type="SAM" id="MobiDB-lite"/>
    </source>
</evidence>
<evidence type="ECO:0000259" key="9">
    <source>
        <dbReference type="PROSITE" id="PS50157"/>
    </source>
</evidence>
<dbReference type="PANTHER" id="PTHR16515">
    <property type="entry name" value="PR DOMAIN ZINC FINGER PROTEIN"/>
    <property type="match status" value="1"/>
</dbReference>
<accession>A0A0D2E7Z0</accession>
<dbReference type="GO" id="GO:0010468">
    <property type="term" value="P:regulation of gene expression"/>
    <property type="evidence" value="ECO:0007669"/>
    <property type="project" value="TreeGrafter"/>
</dbReference>
<keyword evidence="6" id="KW-0539">Nucleus</keyword>
<dbReference type="SUPFAM" id="SSF57667">
    <property type="entry name" value="beta-beta-alpha zinc fingers"/>
    <property type="match status" value="1"/>
</dbReference>
<feature type="region of interest" description="Disordered" evidence="8">
    <location>
        <begin position="55"/>
        <end position="153"/>
    </location>
</feature>
<feature type="compositionally biased region" description="Pro residues" evidence="8">
    <location>
        <begin position="96"/>
        <end position="105"/>
    </location>
</feature>
<dbReference type="GO" id="GO:0005634">
    <property type="term" value="C:nucleus"/>
    <property type="evidence" value="ECO:0007669"/>
    <property type="project" value="UniProtKB-SubCell"/>
</dbReference>
<evidence type="ECO:0000256" key="1">
    <source>
        <dbReference type="ARBA" id="ARBA00004123"/>
    </source>
</evidence>
<protein>
    <recommendedName>
        <fullName evidence="9">C2H2-type domain-containing protein</fullName>
    </recommendedName>
</protein>
<feature type="domain" description="C2H2-type" evidence="9">
    <location>
        <begin position="276"/>
        <end position="303"/>
    </location>
</feature>
<evidence type="ECO:0000313" key="11">
    <source>
        <dbReference type="Proteomes" id="UP000054342"/>
    </source>
</evidence>
<sequence>MALVLPPSHHSNRIIHSPLPSPAVLLATAGMGDATKAKPSLPSIASLIEAVSEQAQKLKDNDPSPVFDYPPRRISGSSQGLNTSPDRRHVSKSPRHPPLPTPELPPASSFDFPRPSPTKYSPTVGHARPSLASYSPTDAPGRNHHYPPLSTSANLDRYGQRISIYPPITTEGPPQLYPPIADGPQWASAPARPISDAMQLDVPVRGQQPAPFRDPSSDTTAYNSLTQQRSLPTNFPPPIAGPSLPPIEPQMAPTWQHHHYYPPAQPPAYPQPQERYVCPTCSKPFSRPSSLKIHTHSHTGEKPYRCNYAGCGKCFSVRSNMKRHERGHRAQGQNDAGNGPGSSNE</sequence>
<dbReference type="PANTHER" id="PTHR16515:SF49">
    <property type="entry name" value="GASTRULA ZINC FINGER PROTEIN XLCGF49.1-LIKE-RELATED"/>
    <property type="match status" value="1"/>
</dbReference>
<dbReference type="STRING" id="348802.A0A0D2E7Z0"/>
<dbReference type="SMART" id="SM00355">
    <property type="entry name" value="ZnF_C2H2"/>
    <property type="match status" value="2"/>
</dbReference>
<gene>
    <name evidence="10" type="ORF">PV05_10243</name>
</gene>
<dbReference type="EMBL" id="KN847322">
    <property type="protein sequence ID" value="KIW51533.1"/>
    <property type="molecule type" value="Genomic_DNA"/>
</dbReference>
<dbReference type="PROSITE" id="PS50157">
    <property type="entry name" value="ZINC_FINGER_C2H2_2"/>
    <property type="match status" value="2"/>
</dbReference>
<dbReference type="Pfam" id="PF00096">
    <property type="entry name" value="zf-C2H2"/>
    <property type="match status" value="2"/>
</dbReference>
<dbReference type="InterPro" id="IPR050331">
    <property type="entry name" value="Zinc_finger"/>
</dbReference>
<feature type="compositionally biased region" description="Polar residues" evidence="8">
    <location>
        <begin position="331"/>
        <end position="345"/>
    </location>
</feature>
<keyword evidence="2" id="KW-0479">Metal-binding</keyword>
<reference evidence="10 11" key="1">
    <citation type="submission" date="2015-01" db="EMBL/GenBank/DDBJ databases">
        <title>The Genome Sequence of Exophiala xenobiotica CBS118157.</title>
        <authorList>
            <consortium name="The Broad Institute Genomics Platform"/>
            <person name="Cuomo C."/>
            <person name="de Hoog S."/>
            <person name="Gorbushina A."/>
            <person name="Stielow B."/>
            <person name="Teixiera M."/>
            <person name="Abouelleil A."/>
            <person name="Chapman S.B."/>
            <person name="Priest M."/>
            <person name="Young S.K."/>
            <person name="Wortman J."/>
            <person name="Nusbaum C."/>
            <person name="Birren B."/>
        </authorList>
    </citation>
    <scope>NUCLEOTIDE SEQUENCE [LARGE SCALE GENOMIC DNA]</scope>
    <source>
        <strain evidence="10 11">CBS 118157</strain>
    </source>
</reference>
<dbReference type="InterPro" id="IPR013087">
    <property type="entry name" value="Znf_C2H2_type"/>
</dbReference>
<dbReference type="PROSITE" id="PS00028">
    <property type="entry name" value="ZINC_FINGER_C2H2_1"/>
    <property type="match status" value="2"/>
</dbReference>
<feature type="compositionally biased region" description="Polar residues" evidence="8">
    <location>
        <begin position="75"/>
        <end position="84"/>
    </location>
</feature>
<dbReference type="AlphaFoldDB" id="A0A0D2E7Z0"/>
<evidence type="ECO:0000256" key="6">
    <source>
        <dbReference type="ARBA" id="ARBA00023242"/>
    </source>
</evidence>
<comment type="subcellular location">
    <subcellularLocation>
        <location evidence="1">Nucleus</location>
    </subcellularLocation>
</comment>
<evidence type="ECO:0000313" key="10">
    <source>
        <dbReference type="EMBL" id="KIW51533.1"/>
    </source>
</evidence>
<dbReference type="InterPro" id="IPR036236">
    <property type="entry name" value="Znf_C2H2_sf"/>
</dbReference>
<dbReference type="HOGENOM" id="CLU_053582_1_0_1"/>
<dbReference type="FunFam" id="3.30.160.60:FF:001102">
    <property type="entry name" value="Transcription factor IIIA"/>
    <property type="match status" value="1"/>
</dbReference>